<evidence type="ECO:0000256" key="5">
    <source>
        <dbReference type="ARBA" id="ARBA00022692"/>
    </source>
</evidence>
<evidence type="ECO:0000256" key="8">
    <source>
        <dbReference type="ARBA" id="ARBA00022989"/>
    </source>
</evidence>
<keyword evidence="4" id="KW-0597">Phosphoprotein</keyword>
<dbReference type="InterPro" id="IPR057244">
    <property type="entry name" value="GAIN_B"/>
</dbReference>
<keyword evidence="6" id="KW-0732">Signal</keyword>
<keyword evidence="14" id="KW-0807">Transducer</keyword>
<keyword evidence="13" id="KW-0325">Glycoprotein</keyword>
<dbReference type="InterPro" id="IPR000203">
    <property type="entry name" value="GPS"/>
</dbReference>
<keyword evidence="5 16" id="KW-0812">Transmembrane</keyword>
<keyword evidence="21" id="KW-1185">Reference proteome</keyword>
<evidence type="ECO:0000256" key="4">
    <source>
        <dbReference type="ARBA" id="ARBA00022553"/>
    </source>
</evidence>
<dbReference type="PROSITE" id="PS50221">
    <property type="entry name" value="GAIN_B"/>
    <property type="match status" value="1"/>
</dbReference>
<evidence type="ECO:0000256" key="11">
    <source>
        <dbReference type="ARBA" id="ARBA00023157"/>
    </source>
</evidence>
<evidence type="ECO:0000256" key="14">
    <source>
        <dbReference type="ARBA" id="ARBA00023224"/>
    </source>
</evidence>
<dbReference type="GO" id="GO:0005886">
    <property type="term" value="C:plasma membrane"/>
    <property type="evidence" value="ECO:0007669"/>
    <property type="project" value="UniProtKB-SubCell"/>
</dbReference>
<feature type="transmembrane region" description="Helical" evidence="16">
    <location>
        <begin position="392"/>
        <end position="410"/>
    </location>
</feature>
<keyword evidence="12" id="KW-0675">Receptor</keyword>
<dbReference type="SMART" id="SM00303">
    <property type="entry name" value="GPS"/>
    <property type="match status" value="1"/>
</dbReference>
<feature type="compositionally biased region" description="Polar residues" evidence="15">
    <location>
        <begin position="633"/>
        <end position="644"/>
    </location>
</feature>
<dbReference type="PANTHER" id="PTHR12011:SF347">
    <property type="entry name" value="FI21270P1-RELATED"/>
    <property type="match status" value="1"/>
</dbReference>
<feature type="region of interest" description="Disordered" evidence="15">
    <location>
        <begin position="605"/>
        <end position="644"/>
    </location>
</feature>
<evidence type="ECO:0000256" key="3">
    <source>
        <dbReference type="ARBA" id="ARBA00022475"/>
    </source>
</evidence>
<accession>A0A8S3V9L6</accession>
<dbReference type="PROSITE" id="PS51257">
    <property type="entry name" value="PROKAR_LIPOPROTEIN"/>
    <property type="match status" value="1"/>
</dbReference>
<feature type="domain" description="G-protein coupled receptors family 2 profile 1" evidence="18">
    <location>
        <begin position="1"/>
        <end position="58"/>
    </location>
</feature>
<keyword evidence="9" id="KW-0297">G-protein coupled receptor</keyword>
<dbReference type="SMART" id="SM00008">
    <property type="entry name" value="HormR"/>
    <property type="match status" value="1"/>
</dbReference>
<evidence type="ECO:0000256" key="10">
    <source>
        <dbReference type="ARBA" id="ARBA00023136"/>
    </source>
</evidence>
<dbReference type="Pfam" id="PF01825">
    <property type="entry name" value="GPS"/>
    <property type="match status" value="1"/>
</dbReference>
<evidence type="ECO:0000256" key="16">
    <source>
        <dbReference type="SAM" id="Phobius"/>
    </source>
</evidence>
<dbReference type="InterPro" id="IPR017983">
    <property type="entry name" value="GPCR_2_secretin-like_CS"/>
</dbReference>
<dbReference type="GO" id="GO:0004930">
    <property type="term" value="F:G protein-coupled receptor activity"/>
    <property type="evidence" value="ECO:0007669"/>
    <property type="project" value="UniProtKB-KW"/>
</dbReference>
<dbReference type="EMBL" id="CAJPWZ010003092">
    <property type="protein sequence ID" value="CAG2251522.1"/>
    <property type="molecule type" value="Genomic_DNA"/>
</dbReference>
<dbReference type="PRINTS" id="PR01694">
    <property type="entry name" value="BAIPRECURSOR"/>
</dbReference>
<dbReference type="Pfam" id="PF02793">
    <property type="entry name" value="HRM"/>
    <property type="match status" value="1"/>
</dbReference>
<protein>
    <submittedName>
        <fullName evidence="20">Uncharacterized protein</fullName>
    </submittedName>
</protein>
<sequence>MYRCLENTDRFDFKWNRTAGNTLVTVSCTGEYTGTVSRNCTSSGMWDEPDYTQCISKSIKNLMQQMDKLLAGDSEFPLVSTTLGNLANITKSNNELRTGDIVTASALLGDIAKYVTNDTDKISVDQLENFGSICNELLDEKYHQSWKELKDKGTSGVTALVKAVTEYTSAFHNVLDGISSITVIKENIVITVGKSSSPEITVPDRQTNDSWITDSGTEMKLKQSMCSDLTGYSCTFFRNISGLFPKYLLLNRKVLPFEGIYDVNSIIADVSIESGSCSDYSLELRFAHLLGNHSRPVCGFWDFNASNTVNGAWSSFGSLVAESGDSYTLCKYNHTTNFAILMSPGRTPSPHNFPLSMISAIGCGVSILFLVVTIVIHIVLWRYVRNDRTKALMNLCVALVLSYVIFLAGITRTENKDACTAIAVALHYMFLTDFAMMLAEGILIVRMVIIVFPTKSIVNWLLPACWVVPGIIVGISAGVTKLTGYGNRNFCWLTLESNLIWAFIGPALLVILINFVIIIITVYKMMTTKGLAKKTLEEKSRIGLKSICVILPLFGVTWVLGAFSVNEDLVMFQYLFAIFNSLQGLFICLFHCFLNKQVRQGYNHYQRRRKSNRSNTMMSTDTSNYDTHKKQQRNSNIISAQRKD</sequence>
<feature type="transmembrane region" description="Helical" evidence="16">
    <location>
        <begin position="571"/>
        <end position="594"/>
    </location>
</feature>
<dbReference type="InterPro" id="IPR008077">
    <property type="entry name" value="GPCR_2_brain_angio_inhib"/>
</dbReference>
<reference evidence="20" key="1">
    <citation type="submission" date="2021-03" db="EMBL/GenBank/DDBJ databases">
        <authorList>
            <person name="Bekaert M."/>
        </authorList>
    </citation>
    <scope>NUCLEOTIDE SEQUENCE</scope>
</reference>
<dbReference type="PROSITE" id="PS50261">
    <property type="entry name" value="G_PROTEIN_RECEP_F2_4"/>
    <property type="match status" value="1"/>
</dbReference>
<name>A0A8S3V9L6_MYTED</name>
<dbReference type="GO" id="GO:0007166">
    <property type="term" value="P:cell surface receptor signaling pathway"/>
    <property type="evidence" value="ECO:0007669"/>
    <property type="project" value="InterPro"/>
</dbReference>
<evidence type="ECO:0000256" key="6">
    <source>
        <dbReference type="ARBA" id="ARBA00022729"/>
    </source>
</evidence>
<evidence type="ECO:0000313" key="20">
    <source>
        <dbReference type="EMBL" id="CAG2251522.1"/>
    </source>
</evidence>
<evidence type="ECO:0000256" key="2">
    <source>
        <dbReference type="ARBA" id="ARBA00007343"/>
    </source>
</evidence>
<dbReference type="InterPro" id="IPR017981">
    <property type="entry name" value="GPCR_2-like_7TM"/>
</dbReference>
<evidence type="ECO:0000313" key="21">
    <source>
        <dbReference type="Proteomes" id="UP000683360"/>
    </source>
</evidence>
<dbReference type="Pfam" id="PF00002">
    <property type="entry name" value="7tm_2"/>
    <property type="match status" value="1"/>
</dbReference>
<keyword evidence="10 16" id="KW-0472">Membrane</keyword>
<dbReference type="PROSITE" id="PS00650">
    <property type="entry name" value="G_PROTEIN_RECEP_F2_2"/>
    <property type="match status" value="1"/>
</dbReference>
<comment type="subcellular location">
    <subcellularLocation>
        <location evidence="1">Cell membrane</location>
        <topology evidence="1">Multi-pass membrane protein</topology>
    </subcellularLocation>
</comment>
<feature type="transmembrane region" description="Helical" evidence="16">
    <location>
        <begin position="422"/>
        <end position="445"/>
    </location>
</feature>
<evidence type="ECO:0000256" key="12">
    <source>
        <dbReference type="ARBA" id="ARBA00023170"/>
    </source>
</evidence>
<evidence type="ECO:0000256" key="7">
    <source>
        <dbReference type="ARBA" id="ARBA00022737"/>
    </source>
</evidence>
<dbReference type="InterPro" id="IPR000832">
    <property type="entry name" value="GPCR_2_secretin-like"/>
</dbReference>
<keyword evidence="7" id="KW-0677">Repeat</keyword>
<dbReference type="CDD" id="cd15040">
    <property type="entry name" value="7tmB2_Adhesion"/>
    <property type="match status" value="1"/>
</dbReference>
<dbReference type="PANTHER" id="PTHR12011">
    <property type="entry name" value="ADHESION G-PROTEIN COUPLED RECEPTOR"/>
    <property type="match status" value="1"/>
</dbReference>
<evidence type="ECO:0000256" key="15">
    <source>
        <dbReference type="SAM" id="MobiDB-lite"/>
    </source>
</evidence>
<dbReference type="Gene3D" id="4.10.1240.10">
    <property type="entry name" value="GPCR, family 2, extracellular hormone receptor domain"/>
    <property type="match status" value="1"/>
</dbReference>
<dbReference type="InterPro" id="IPR036445">
    <property type="entry name" value="GPCR_2_extracell_dom_sf"/>
</dbReference>
<organism evidence="20 21">
    <name type="scientific">Mytilus edulis</name>
    <name type="common">Blue mussel</name>
    <dbReference type="NCBI Taxonomy" id="6550"/>
    <lineage>
        <taxon>Eukaryota</taxon>
        <taxon>Metazoa</taxon>
        <taxon>Spiralia</taxon>
        <taxon>Lophotrochozoa</taxon>
        <taxon>Mollusca</taxon>
        <taxon>Bivalvia</taxon>
        <taxon>Autobranchia</taxon>
        <taxon>Pteriomorphia</taxon>
        <taxon>Mytilida</taxon>
        <taxon>Mytiloidea</taxon>
        <taxon>Mytilidae</taxon>
        <taxon>Mytilinae</taxon>
        <taxon>Mytilus</taxon>
    </lineage>
</organism>
<dbReference type="PRINTS" id="PR00249">
    <property type="entry name" value="GPCRSECRETIN"/>
</dbReference>
<dbReference type="Gene3D" id="1.20.1070.10">
    <property type="entry name" value="Rhodopsin 7-helix transmembrane proteins"/>
    <property type="match status" value="1"/>
</dbReference>
<comment type="caution">
    <text evidence="20">The sequence shown here is derived from an EMBL/GenBank/DDBJ whole genome shotgun (WGS) entry which is preliminary data.</text>
</comment>
<dbReference type="PROSITE" id="PS50227">
    <property type="entry name" value="G_PROTEIN_RECEP_F2_3"/>
    <property type="match status" value="1"/>
</dbReference>
<comment type="similarity">
    <text evidence="2">Belongs to the G-protein coupled receptor 2 family. Adhesion G-protein coupled receptor (ADGR) subfamily.</text>
</comment>
<proteinExistence type="inferred from homology"/>
<dbReference type="OrthoDB" id="10052455at2759"/>
<dbReference type="Gene3D" id="2.60.220.50">
    <property type="match status" value="1"/>
</dbReference>
<dbReference type="AlphaFoldDB" id="A0A8S3V9L6"/>
<dbReference type="Proteomes" id="UP000683360">
    <property type="component" value="Unassembled WGS sequence"/>
</dbReference>
<feature type="transmembrane region" description="Helical" evidence="16">
    <location>
        <begin position="499"/>
        <end position="523"/>
    </location>
</feature>
<dbReference type="InterPro" id="IPR032471">
    <property type="entry name" value="AGRL2-4_GAIN_subdom_A"/>
</dbReference>
<keyword evidence="3" id="KW-1003">Cell membrane</keyword>
<dbReference type="InterPro" id="IPR046338">
    <property type="entry name" value="GAIN_dom_sf"/>
</dbReference>
<dbReference type="FunFam" id="1.20.1070.10:FF:000058">
    <property type="entry name" value="Adhesion G protein-coupled receptor F5"/>
    <property type="match status" value="1"/>
</dbReference>
<dbReference type="Pfam" id="PF16489">
    <property type="entry name" value="GAIN"/>
    <property type="match status" value="1"/>
</dbReference>
<evidence type="ECO:0000256" key="9">
    <source>
        <dbReference type="ARBA" id="ARBA00023040"/>
    </source>
</evidence>
<dbReference type="SUPFAM" id="SSF81321">
    <property type="entry name" value="Family A G protein-coupled receptor-like"/>
    <property type="match status" value="1"/>
</dbReference>
<feature type="transmembrane region" description="Helical" evidence="16">
    <location>
        <begin position="544"/>
        <end position="565"/>
    </location>
</feature>
<dbReference type="InterPro" id="IPR001879">
    <property type="entry name" value="GPCR_2_extracellular_dom"/>
</dbReference>
<feature type="transmembrane region" description="Helical" evidence="16">
    <location>
        <begin position="457"/>
        <end position="479"/>
    </location>
</feature>
<keyword evidence="11" id="KW-1015">Disulfide bond</keyword>
<dbReference type="Gene3D" id="1.25.40.610">
    <property type="match status" value="1"/>
</dbReference>
<feature type="compositionally biased region" description="Polar residues" evidence="15">
    <location>
        <begin position="613"/>
        <end position="625"/>
    </location>
</feature>
<dbReference type="SUPFAM" id="SSF111418">
    <property type="entry name" value="Hormone receptor domain"/>
    <property type="match status" value="1"/>
</dbReference>
<feature type="domain" description="G-protein coupled receptors family 2 profile 2" evidence="19">
    <location>
        <begin position="355"/>
        <end position="595"/>
    </location>
</feature>
<evidence type="ECO:0000256" key="1">
    <source>
        <dbReference type="ARBA" id="ARBA00004651"/>
    </source>
</evidence>
<feature type="domain" description="GAIN-B" evidence="17">
    <location>
        <begin position="179"/>
        <end position="348"/>
    </location>
</feature>
<evidence type="ECO:0000259" key="18">
    <source>
        <dbReference type="PROSITE" id="PS50227"/>
    </source>
</evidence>
<evidence type="ECO:0000256" key="13">
    <source>
        <dbReference type="ARBA" id="ARBA00023180"/>
    </source>
</evidence>
<evidence type="ECO:0000259" key="17">
    <source>
        <dbReference type="PROSITE" id="PS50221"/>
    </source>
</evidence>
<gene>
    <name evidence="20" type="ORF">MEDL_63175</name>
</gene>
<feature type="transmembrane region" description="Helical" evidence="16">
    <location>
        <begin position="357"/>
        <end position="380"/>
    </location>
</feature>
<keyword evidence="8 16" id="KW-1133">Transmembrane helix</keyword>
<evidence type="ECO:0000259" key="19">
    <source>
        <dbReference type="PROSITE" id="PS50261"/>
    </source>
</evidence>